<feature type="domain" description="HTH marR-type" evidence="1">
    <location>
        <begin position="1"/>
        <end position="147"/>
    </location>
</feature>
<dbReference type="PANTHER" id="PTHR33164">
    <property type="entry name" value="TRANSCRIPTIONAL REGULATOR, MARR FAMILY"/>
    <property type="match status" value="1"/>
</dbReference>
<dbReference type="RefSeq" id="WP_184845383.1">
    <property type="nucleotide sequence ID" value="NZ_JACHMN010000003.1"/>
</dbReference>
<evidence type="ECO:0000259" key="1">
    <source>
        <dbReference type="PROSITE" id="PS50995"/>
    </source>
</evidence>
<evidence type="ECO:0000313" key="3">
    <source>
        <dbReference type="Proteomes" id="UP000587527"/>
    </source>
</evidence>
<dbReference type="GO" id="GO:0003700">
    <property type="term" value="F:DNA-binding transcription factor activity"/>
    <property type="evidence" value="ECO:0007669"/>
    <property type="project" value="InterPro"/>
</dbReference>
<dbReference type="InterPro" id="IPR036388">
    <property type="entry name" value="WH-like_DNA-bd_sf"/>
</dbReference>
<dbReference type="Proteomes" id="UP000587527">
    <property type="component" value="Unassembled WGS sequence"/>
</dbReference>
<keyword evidence="3" id="KW-1185">Reference proteome</keyword>
<comment type="caution">
    <text evidence="2">The sequence shown here is derived from an EMBL/GenBank/DDBJ whole genome shotgun (WGS) entry which is preliminary data.</text>
</comment>
<keyword evidence="2" id="KW-0238">DNA-binding</keyword>
<proteinExistence type="predicted"/>
<dbReference type="InterPro" id="IPR000835">
    <property type="entry name" value="HTH_MarR-typ"/>
</dbReference>
<dbReference type="GO" id="GO:0003677">
    <property type="term" value="F:DNA binding"/>
    <property type="evidence" value="ECO:0007669"/>
    <property type="project" value="UniProtKB-KW"/>
</dbReference>
<dbReference type="SMART" id="SM00347">
    <property type="entry name" value="HTH_MARR"/>
    <property type="match status" value="1"/>
</dbReference>
<name>A0A841C1I8_9ACTN</name>
<dbReference type="AlphaFoldDB" id="A0A841C1I8"/>
<accession>A0A841C1I8</accession>
<dbReference type="Pfam" id="PF12802">
    <property type="entry name" value="MarR_2"/>
    <property type="match status" value="1"/>
</dbReference>
<dbReference type="InterPro" id="IPR039422">
    <property type="entry name" value="MarR/SlyA-like"/>
</dbReference>
<dbReference type="InterPro" id="IPR036390">
    <property type="entry name" value="WH_DNA-bd_sf"/>
</dbReference>
<evidence type="ECO:0000313" key="2">
    <source>
        <dbReference type="EMBL" id="MBB5873795.1"/>
    </source>
</evidence>
<gene>
    <name evidence="2" type="ORF">F4553_007229</name>
</gene>
<dbReference type="EMBL" id="JACHMN010000003">
    <property type="protein sequence ID" value="MBB5873795.1"/>
    <property type="molecule type" value="Genomic_DNA"/>
</dbReference>
<dbReference type="PRINTS" id="PR00598">
    <property type="entry name" value="HTHMARR"/>
</dbReference>
<reference evidence="2 3" key="1">
    <citation type="submission" date="2020-08" db="EMBL/GenBank/DDBJ databases">
        <title>Sequencing the genomes of 1000 actinobacteria strains.</title>
        <authorList>
            <person name="Klenk H.-P."/>
        </authorList>
    </citation>
    <scope>NUCLEOTIDE SEQUENCE [LARGE SCALE GENOMIC DNA]</scope>
    <source>
        <strain evidence="2 3">DSM 45362</strain>
    </source>
</reference>
<protein>
    <submittedName>
        <fullName evidence="2">DNA-binding MarR family transcriptional regulator</fullName>
    </submittedName>
</protein>
<dbReference type="PANTHER" id="PTHR33164:SF99">
    <property type="entry name" value="MARR FAMILY REGULATORY PROTEIN"/>
    <property type="match status" value="1"/>
</dbReference>
<dbReference type="SUPFAM" id="SSF46785">
    <property type="entry name" value="Winged helix' DNA-binding domain"/>
    <property type="match status" value="1"/>
</dbReference>
<dbReference type="PROSITE" id="PS50995">
    <property type="entry name" value="HTH_MARR_2"/>
    <property type="match status" value="1"/>
</dbReference>
<sequence>MASPRWLDDDEQATWRALIATIGLVEESLDKQLQRDSEMPHAYYMILAMLSEADGRALRMSELASINNYSQSRLSHAVARLEERGWVRRDPCPTDKRGNIAVLTDAGLAALVESAPGHVEEVRRRIFDPLTSAEAHQLGVLCRKILAGEAGARPTV</sequence>
<dbReference type="GO" id="GO:0006950">
    <property type="term" value="P:response to stress"/>
    <property type="evidence" value="ECO:0007669"/>
    <property type="project" value="TreeGrafter"/>
</dbReference>
<organism evidence="2 3">
    <name type="scientific">Allocatelliglobosispora scoriae</name>
    <dbReference type="NCBI Taxonomy" id="643052"/>
    <lineage>
        <taxon>Bacteria</taxon>
        <taxon>Bacillati</taxon>
        <taxon>Actinomycetota</taxon>
        <taxon>Actinomycetes</taxon>
        <taxon>Micromonosporales</taxon>
        <taxon>Micromonosporaceae</taxon>
        <taxon>Allocatelliglobosispora</taxon>
    </lineage>
</organism>
<dbReference type="Gene3D" id="1.10.10.10">
    <property type="entry name" value="Winged helix-like DNA-binding domain superfamily/Winged helix DNA-binding domain"/>
    <property type="match status" value="1"/>
</dbReference>